<keyword evidence="2" id="KW-1133">Transmembrane helix</keyword>
<evidence type="ECO:0000313" key="4">
    <source>
        <dbReference type="EMBL" id="GAA2947196.1"/>
    </source>
</evidence>
<dbReference type="PANTHER" id="PTHR24216">
    <property type="entry name" value="PAXILLIN-RELATED"/>
    <property type="match status" value="1"/>
</dbReference>
<feature type="compositionally biased region" description="Pro residues" evidence="1">
    <location>
        <begin position="33"/>
        <end position="50"/>
    </location>
</feature>
<dbReference type="Proteomes" id="UP001500403">
    <property type="component" value="Unassembled WGS sequence"/>
</dbReference>
<proteinExistence type="predicted"/>
<feature type="compositionally biased region" description="Basic and acidic residues" evidence="1">
    <location>
        <begin position="583"/>
        <end position="593"/>
    </location>
</feature>
<keyword evidence="2" id="KW-0812">Transmembrane</keyword>
<dbReference type="InterPro" id="IPR026870">
    <property type="entry name" value="Zinc_ribbon_dom"/>
</dbReference>
<feature type="domain" description="Zinc-ribbon" evidence="3">
    <location>
        <begin position="4"/>
        <end position="24"/>
    </location>
</feature>
<feature type="region of interest" description="Disordered" evidence="1">
    <location>
        <begin position="23"/>
        <end position="50"/>
    </location>
</feature>
<feature type="transmembrane region" description="Helical" evidence="2">
    <location>
        <begin position="204"/>
        <end position="223"/>
    </location>
</feature>
<feature type="transmembrane region" description="Helical" evidence="2">
    <location>
        <begin position="439"/>
        <end position="460"/>
    </location>
</feature>
<feature type="transmembrane region" description="Helical" evidence="2">
    <location>
        <begin position="365"/>
        <end position="384"/>
    </location>
</feature>
<reference evidence="5" key="1">
    <citation type="journal article" date="2019" name="Int. J. Syst. Evol. Microbiol.">
        <title>The Global Catalogue of Microorganisms (GCM) 10K type strain sequencing project: providing services to taxonomists for standard genome sequencing and annotation.</title>
        <authorList>
            <consortium name="The Broad Institute Genomics Platform"/>
            <consortium name="The Broad Institute Genome Sequencing Center for Infectious Disease"/>
            <person name="Wu L."/>
            <person name="Ma J."/>
        </authorList>
    </citation>
    <scope>NUCLEOTIDE SEQUENCE [LARGE SCALE GENOMIC DNA]</scope>
    <source>
        <strain evidence="5">JCM 9088</strain>
    </source>
</reference>
<feature type="region of interest" description="Disordered" evidence="1">
    <location>
        <begin position="470"/>
        <end position="502"/>
    </location>
</feature>
<sequence>MPLHCPNCGTPGPDEARYCMSCGHERPPVGGESPPPPPPPPAYAPGPATPSPLGQFLGRAFRGDWASAAKAAAWPLGLLLALAVALAVPSYGQDDSGGGDSGGSGSGGDVAVGWSDRLRIALALLLQAFGGGFEVRSAGPSQFGAGGGDFGSPDSPFAPAGGAEISLVPLTVTALWIGAHLIGARKLRAGVAAHEQGRTAGLEAAVRTTLLATAGVLVLGLFARPSIAGVEVASSPLLAALGALVLSLAVTAGVFRRDGLARWPARWPAAEAAVRALGTALRALGSALVLCTVVGFVVYASTEGVDGEALLFALPVLPNMGLLVLGASWGVPVEYDLQGQVGYFGGGLQHGSFGLSELGEAHNGWAVTGALALGLVCALVLALWTARRSAERREHVLAGAFFLGLYLLCTGFTGVSADIAGGIGGLGGARGAVEVAPNLAYALLFGLLWVGGAVLAAPYLPRVRGGRTDTAPGVPPVPPVSPAQPVQQAAPAPPAPPGYVPPEALAAMTTATAATAPKPHPVYPPPPPAPTPASTPTLVPAPAPAPKPRSRALLWAGTLTAAFVVGGGATAGVLLFNDGGRNTTERQSQDDKSVVVASDGPTGPATGTPSAPTSPTASPSPSAPEAATTPSPSATSAPPAPSGVPAGYRRVADPAGFSLAVPEVWSRQSADRGQITYAGSTGMEHLLIGVVSDPPYASSYQNFLTIEEKAKANQKDFRRLRLERNTFQGRPGAIWEYTFTDQQTGETLHAIDQGYIAENGTDYSIYTKARDRDWRYARETFDTALATWTLD</sequence>
<keyword evidence="2" id="KW-0472">Membrane</keyword>
<feature type="region of interest" description="Disordered" evidence="1">
    <location>
        <begin position="582"/>
        <end position="647"/>
    </location>
</feature>
<dbReference type="EMBL" id="BAAAUD010000036">
    <property type="protein sequence ID" value="GAA2947196.1"/>
    <property type="molecule type" value="Genomic_DNA"/>
</dbReference>
<feature type="compositionally biased region" description="Pro residues" evidence="1">
    <location>
        <begin position="491"/>
        <end position="500"/>
    </location>
</feature>
<dbReference type="Pfam" id="PF13240">
    <property type="entry name" value="Zn_Ribbon_1"/>
    <property type="match status" value="1"/>
</dbReference>
<gene>
    <name evidence="4" type="ORF">GCM10010446_35530</name>
</gene>
<feature type="compositionally biased region" description="Pro residues" evidence="1">
    <location>
        <begin position="518"/>
        <end position="547"/>
    </location>
</feature>
<feature type="transmembrane region" description="Helical" evidence="2">
    <location>
        <begin position="165"/>
        <end position="183"/>
    </location>
</feature>
<dbReference type="PANTHER" id="PTHR24216:SF65">
    <property type="entry name" value="PAXILLIN-LIKE PROTEIN 1"/>
    <property type="match status" value="1"/>
</dbReference>
<accession>A0ABP6JTJ8</accession>
<feature type="transmembrane region" description="Helical" evidence="2">
    <location>
        <begin position="276"/>
        <end position="300"/>
    </location>
</feature>
<feature type="transmembrane region" description="Helical" evidence="2">
    <location>
        <begin position="235"/>
        <end position="255"/>
    </location>
</feature>
<evidence type="ECO:0000256" key="2">
    <source>
        <dbReference type="SAM" id="Phobius"/>
    </source>
</evidence>
<feature type="transmembrane region" description="Helical" evidence="2">
    <location>
        <begin position="552"/>
        <end position="576"/>
    </location>
</feature>
<evidence type="ECO:0000256" key="1">
    <source>
        <dbReference type="SAM" id="MobiDB-lite"/>
    </source>
</evidence>
<feature type="compositionally biased region" description="Pro residues" evidence="1">
    <location>
        <begin position="473"/>
        <end position="482"/>
    </location>
</feature>
<protein>
    <recommendedName>
        <fullName evidence="3">Zinc-ribbon domain-containing protein</fullName>
    </recommendedName>
</protein>
<feature type="transmembrane region" description="Helical" evidence="2">
    <location>
        <begin position="71"/>
        <end position="91"/>
    </location>
</feature>
<feature type="transmembrane region" description="Helical" evidence="2">
    <location>
        <begin position="396"/>
        <end position="419"/>
    </location>
</feature>
<feature type="region of interest" description="Disordered" evidence="1">
    <location>
        <begin position="515"/>
        <end position="548"/>
    </location>
</feature>
<evidence type="ECO:0000313" key="5">
    <source>
        <dbReference type="Proteomes" id="UP001500403"/>
    </source>
</evidence>
<keyword evidence="5" id="KW-1185">Reference proteome</keyword>
<evidence type="ECO:0000259" key="3">
    <source>
        <dbReference type="Pfam" id="PF13240"/>
    </source>
</evidence>
<comment type="caution">
    <text evidence="4">The sequence shown here is derived from an EMBL/GenBank/DDBJ whole genome shotgun (WGS) entry which is preliminary data.</text>
</comment>
<dbReference type="RefSeq" id="WP_344496212.1">
    <property type="nucleotide sequence ID" value="NZ_BAAAUD010000036.1"/>
</dbReference>
<organism evidence="4 5">
    <name type="scientific">Streptomyces enissocaesilis</name>
    <dbReference type="NCBI Taxonomy" id="332589"/>
    <lineage>
        <taxon>Bacteria</taxon>
        <taxon>Bacillati</taxon>
        <taxon>Actinomycetota</taxon>
        <taxon>Actinomycetes</taxon>
        <taxon>Kitasatosporales</taxon>
        <taxon>Streptomycetaceae</taxon>
        <taxon>Streptomyces</taxon>
        <taxon>Streptomyces rochei group</taxon>
    </lineage>
</organism>
<feature type="compositionally biased region" description="Low complexity" evidence="1">
    <location>
        <begin position="597"/>
        <end position="647"/>
    </location>
</feature>
<name>A0ABP6JTJ8_9ACTN</name>